<reference evidence="1" key="1">
    <citation type="submission" date="2019-10" db="EMBL/GenBank/DDBJ databases">
        <title>The sequence and de novo assembly of the wild yak genome.</title>
        <authorList>
            <person name="Liu Y."/>
        </authorList>
    </citation>
    <scope>NUCLEOTIDE SEQUENCE [LARGE SCALE GENOMIC DNA]</scope>
    <source>
        <strain evidence="1">WY2019</strain>
    </source>
</reference>
<gene>
    <name evidence="1" type="ORF">E5288_WYG021687</name>
</gene>
<dbReference type="Proteomes" id="UP000322234">
    <property type="component" value="Unassembled WGS sequence"/>
</dbReference>
<organism evidence="1 2">
    <name type="scientific">Bos mutus</name>
    <name type="common">wild yak</name>
    <dbReference type="NCBI Taxonomy" id="72004"/>
    <lineage>
        <taxon>Eukaryota</taxon>
        <taxon>Metazoa</taxon>
        <taxon>Chordata</taxon>
        <taxon>Craniata</taxon>
        <taxon>Vertebrata</taxon>
        <taxon>Euteleostomi</taxon>
        <taxon>Mammalia</taxon>
        <taxon>Eutheria</taxon>
        <taxon>Laurasiatheria</taxon>
        <taxon>Artiodactyla</taxon>
        <taxon>Ruminantia</taxon>
        <taxon>Pecora</taxon>
        <taxon>Bovidae</taxon>
        <taxon>Bovinae</taxon>
        <taxon>Bos</taxon>
    </lineage>
</organism>
<accession>A0A6B0S477</accession>
<protein>
    <submittedName>
        <fullName evidence="1">Uncharacterized protein</fullName>
    </submittedName>
</protein>
<comment type="caution">
    <text evidence="1">The sequence shown here is derived from an EMBL/GenBank/DDBJ whole genome shotgun (WGS) entry which is preliminary data.</text>
</comment>
<proteinExistence type="predicted"/>
<dbReference type="EMBL" id="VBQZ03000145">
    <property type="protein sequence ID" value="MXQ95767.1"/>
    <property type="molecule type" value="Genomic_DNA"/>
</dbReference>
<sequence length="389" mass="42515">MKPENCAAQATCPVGPDFVSCCECNMFDSIPAEEIPSMMGNDRVPCGSTIPAPDAIAPRWADAVSVRTASLPLGSRPLLFCVALGRLSPRTYPSGCTRSIRKDVCWSAVCSSLPAVSLSFWFCGKSQWMPEARSVINRRRVLACGGLRQSLLPGKNFDVLRELNLEQTVPFSSRLIQNTKESCLSSQYLLLCNLARGQAGFSVHIGGLKPSPHLNNEDAEKPGRVDPCCDSYVATVTFLLLNAIVFTEDAWAAQGYVAKTESGSSRTDTCSCKSLLNAGGGGNLTSNFTPVQQKALHYAVIYRKTVPPMIEQDNGPVLLNARDPIASLGFQYKDVFKSRKAIRKTETYNAKHVHKSIKQRVVPLKFSKMNGLTAYIATTRYCIELKMLS</sequence>
<evidence type="ECO:0000313" key="1">
    <source>
        <dbReference type="EMBL" id="MXQ95767.1"/>
    </source>
</evidence>
<keyword evidence="2" id="KW-1185">Reference proteome</keyword>
<dbReference type="AlphaFoldDB" id="A0A6B0S477"/>
<name>A0A6B0S477_9CETA</name>
<evidence type="ECO:0000313" key="2">
    <source>
        <dbReference type="Proteomes" id="UP000322234"/>
    </source>
</evidence>